<dbReference type="AlphaFoldDB" id="A0AA35M8B2"/>
<dbReference type="Gene3D" id="3.80.10.10">
    <property type="entry name" value="Ribonuclease Inhibitor"/>
    <property type="match status" value="1"/>
</dbReference>
<organism evidence="1 2">
    <name type="scientific">Clonostachys chloroleuca</name>
    <dbReference type="NCBI Taxonomy" id="1926264"/>
    <lineage>
        <taxon>Eukaryota</taxon>
        <taxon>Fungi</taxon>
        <taxon>Dikarya</taxon>
        <taxon>Ascomycota</taxon>
        <taxon>Pezizomycotina</taxon>
        <taxon>Sordariomycetes</taxon>
        <taxon>Hypocreomycetidae</taxon>
        <taxon>Hypocreales</taxon>
        <taxon>Bionectriaceae</taxon>
        <taxon>Clonostachys</taxon>
    </lineage>
</organism>
<keyword evidence="2" id="KW-1185">Reference proteome</keyword>
<comment type="caution">
    <text evidence="1">The sequence shown here is derived from an EMBL/GenBank/DDBJ whole genome shotgun (WGS) entry which is preliminary data.</text>
</comment>
<evidence type="ECO:0000313" key="2">
    <source>
        <dbReference type="Proteomes" id="UP001160390"/>
    </source>
</evidence>
<dbReference type="EMBL" id="CABFNP030001195">
    <property type="protein sequence ID" value="CAI6091985.1"/>
    <property type="molecule type" value="Genomic_DNA"/>
</dbReference>
<name>A0AA35M8B2_9HYPO</name>
<accession>A0AA35M8B2</accession>
<dbReference type="InterPro" id="IPR032675">
    <property type="entry name" value="LRR_dom_sf"/>
</dbReference>
<dbReference type="Proteomes" id="UP001160390">
    <property type="component" value="Unassembled WGS sequence"/>
</dbReference>
<protein>
    <submittedName>
        <fullName evidence="1">Uncharacterized protein</fullName>
    </submittedName>
</protein>
<dbReference type="SUPFAM" id="SSF52047">
    <property type="entry name" value="RNI-like"/>
    <property type="match status" value="1"/>
</dbReference>
<proteinExistence type="predicted"/>
<evidence type="ECO:0000313" key="1">
    <source>
        <dbReference type="EMBL" id="CAI6091985.1"/>
    </source>
</evidence>
<gene>
    <name evidence="1" type="ORF">CCHLO57077_00006171</name>
</gene>
<sequence>MSNTSYYFGPDWSNSHYTEKIVPLANLQDVFHETSHPAGYHTFHNEAPNLFGFPKLRLYECIGTQGTLQAARRFADLPPRSSSVEEIILHWSWCTADLLKNMLDSCRGLKKLEFSHREFNATSGAAIMPRDILDAILPHASTLENLYLNMDDFQDKQVDNPQRLHMGTDLRQMHSLKRLTIGMQELLGIHASALLNYNKATGQLAPSSPALLDCLPENLEYLLIHSCGGGIIIEQVHSLLHAITQSGRFNKLTYFGILFTGWREDVPSTVGYMDDHPDFDNDMVAVDEYKSLEFDLGFQTYTAYHHDLTSMFNNSPSNLMSRIYAPHLRSLYRERRMNPQYADAQYSYSDVPFEE</sequence>
<reference evidence="1" key="1">
    <citation type="submission" date="2023-01" db="EMBL/GenBank/DDBJ databases">
        <authorList>
            <person name="Piombo E."/>
        </authorList>
    </citation>
    <scope>NUCLEOTIDE SEQUENCE</scope>
</reference>